<dbReference type="OrthoDB" id="6363818at2759"/>
<dbReference type="SUPFAM" id="SSF52058">
    <property type="entry name" value="L domain-like"/>
    <property type="match status" value="1"/>
</dbReference>
<dbReference type="PANTHER" id="PTHR24373">
    <property type="entry name" value="SLIT RELATED LEUCINE-RICH REPEAT NEURONAL PROTEIN"/>
    <property type="match status" value="1"/>
</dbReference>
<dbReference type="InterPro" id="IPR032675">
    <property type="entry name" value="LRR_dom_sf"/>
</dbReference>
<proteinExistence type="predicted"/>
<dbReference type="Proteomes" id="UP000663879">
    <property type="component" value="Unassembled WGS sequence"/>
</dbReference>
<dbReference type="EMBL" id="CAJNOC010003408">
    <property type="protein sequence ID" value="CAF0981314.1"/>
    <property type="molecule type" value="Genomic_DNA"/>
</dbReference>
<dbReference type="PANTHER" id="PTHR24373:SF275">
    <property type="entry name" value="TIR DOMAIN-CONTAINING PROTEIN"/>
    <property type="match status" value="1"/>
</dbReference>
<dbReference type="Gene3D" id="3.80.10.10">
    <property type="entry name" value="Ribonuclease Inhibitor"/>
    <property type="match status" value="2"/>
</dbReference>
<keyword evidence="3" id="KW-1185">Reference proteome</keyword>
<keyword evidence="1" id="KW-0732">Signal</keyword>
<organism evidence="2 3">
    <name type="scientific">Brachionus calyciflorus</name>
    <dbReference type="NCBI Taxonomy" id="104777"/>
    <lineage>
        <taxon>Eukaryota</taxon>
        <taxon>Metazoa</taxon>
        <taxon>Spiralia</taxon>
        <taxon>Gnathifera</taxon>
        <taxon>Rotifera</taxon>
        <taxon>Eurotatoria</taxon>
        <taxon>Monogononta</taxon>
        <taxon>Pseudotrocha</taxon>
        <taxon>Ploima</taxon>
        <taxon>Brachionidae</taxon>
        <taxon>Brachionus</taxon>
    </lineage>
</organism>
<evidence type="ECO:0000313" key="3">
    <source>
        <dbReference type="Proteomes" id="UP000663879"/>
    </source>
</evidence>
<sequence length="432" mass="51046">MVEEVKKIEGLNLDDLSKFIFDLSNIQDNKIIKLYAKSDDSFQNKKFNFEWLPKLINIDFLQHLIFGSELDYDKDSFLGLSKQLISLEAHLSGKDIENFFSHLPILRNLILYECDFNEMEPYFFKGLDRLKSLIFFGSELHVIKKGMFHHLKSLKKLYIITSVLDELKKDCFDGLESLSSLEIWRSHKFDDLCLKLDRKAFKSCRNLEKVILSECGLMDSDMLSLEKLKNLKYLCLTGNYLTDLQFVNNLKNLEALDIFDNNFDQDIFERFDEFSLANLRFLRFDSQNIPKFGENYKNLQAIDGKVYSDVKADLKLRRLNGLQKLDYLKLNVAYSSDHSKDENEPVLFIKNLKYFRLNFYENLFDLNPGDEEKYFWKDEARAEFAKVSYKYLKNVLEEYFQEIIDVSSDVKEELVKAFVQENDGRYNNLAYD</sequence>
<reference evidence="2" key="1">
    <citation type="submission" date="2021-02" db="EMBL/GenBank/DDBJ databases">
        <authorList>
            <person name="Nowell W R."/>
        </authorList>
    </citation>
    <scope>NUCLEOTIDE SEQUENCE</scope>
    <source>
        <strain evidence="2">Ploen Becks lab</strain>
    </source>
</reference>
<gene>
    <name evidence="2" type="ORF">OXX778_LOCUS15436</name>
</gene>
<dbReference type="AlphaFoldDB" id="A0A814FDC7"/>
<evidence type="ECO:0000313" key="2">
    <source>
        <dbReference type="EMBL" id="CAF0981314.1"/>
    </source>
</evidence>
<dbReference type="Pfam" id="PF13855">
    <property type="entry name" value="LRR_8"/>
    <property type="match status" value="1"/>
</dbReference>
<name>A0A814FDC7_9BILA</name>
<comment type="caution">
    <text evidence="2">The sequence shown here is derived from an EMBL/GenBank/DDBJ whole genome shotgun (WGS) entry which is preliminary data.</text>
</comment>
<dbReference type="PROSITE" id="PS51450">
    <property type="entry name" value="LRR"/>
    <property type="match status" value="1"/>
</dbReference>
<dbReference type="InterPro" id="IPR050328">
    <property type="entry name" value="Dev_Immune_Receptor"/>
</dbReference>
<protein>
    <submittedName>
        <fullName evidence="2">Uncharacterized protein</fullName>
    </submittedName>
</protein>
<evidence type="ECO:0000256" key="1">
    <source>
        <dbReference type="ARBA" id="ARBA00022729"/>
    </source>
</evidence>
<dbReference type="InterPro" id="IPR001611">
    <property type="entry name" value="Leu-rich_rpt"/>
</dbReference>
<accession>A0A814FDC7</accession>